<evidence type="ECO:0000313" key="3">
    <source>
        <dbReference type="WBParaSite" id="PgR002_g125_t01"/>
    </source>
</evidence>
<evidence type="ECO:0000256" key="1">
    <source>
        <dbReference type="SAM" id="MobiDB-lite"/>
    </source>
</evidence>
<keyword evidence="2" id="KW-1185">Reference proteome</keyword>
<dbReference type="WBParaSite" id="PgR002_g125_t01">
    <property type="protein sequence ID" value="PgR002_g125_t01"/>
    <property type="gene ID" value="PgR002_g125"/>
</dbReference>
<feature type="compositionally biased region" description="Low complexity" evidence="1">
    <location>
        <begin position="103"/>
        <end position="136"/>
    </location>
</feature>
<dbReference type="Proteomes" id="UP000887569">
    <property type="component" value="Unplaced"/>
</dbReference>
<dbReference type="AlphaFoldDB" id="A0A915AB19"/>
<sequence length="308" mass="35241">MQNTGGNPNQPIYYQQTQGGTVGMGYPGMGEQQRQQPMMNMQGGMMPSSGGVPNTQMYGGPAPMQSMPQRAYGSRIQQNEMGGMRSQAQMYPSTMQPYQTNEPQAATPQPQYAQQQMPQQQQQQQQQQPHIPSAQQVPTQRVAEPKKEETKTTRPLNPPPYSQEILNNLSKYSVWSLSVIGRELVQELILRTQMLMNLLLKLTDRRYQQQATGDPEQLLEYCQMILTRIIEIRLRIDRVPRPQQISEDDFIAMMADPSAPVKPPEQVKKEEVFEMQRQRLVRLSSALKSFEWMCSVSDPRLLKKPEKL</sequence>
<organism evidence="2 3">
    <name type="scientific">Parascaris univalens</name>
    <name type="common">Nematode worm</name>
    <dbReference type="NCBI Taxonomy" id="6257"/>
    <lineage>
        <taxon>Eukaryota</taxon>
        <taxon>Metazoa</taxon>
        <taxon>Ecdysozoa</taxon>
        <taxon>Nematoda</taxon>
        <taxon>Chromadorea</taxon>
        <taxon>Rhabditida</taxon>
        <taxon>Spirurina</taxon>
        <taxon>Ascaridomorpha</taxon>
        <taxon>Ascaridoidea</taxon>
        <taxon>Ascarididae</taxon>
        <taxon>Parascaris</taxon>
    </lineage>
</organism>
<feature type="region of interest" description="Disordered" evidence="1">
    <location>
        <begin position="96"/>
        <end position="162"/>
    </location>
</feature>
<proteinExistence type="predicted"/>
<feature type="compositionally biased region" description="Basic and acidic residues" evidence="1">
    <location>
        <begin position="143"/>
        <end position="152"/>
    </location>
</feature>
<reference evidence="3" key="1">
    <citation type="submission" date="2022-11" db="UniProtKB">
        <authorList>
            <consortium name="WormBaseParasite"/>
        </authorList>
    </citation>
    <scope>IDENTIFICATION</scope>
</reference>
<accession>A0A915AB19</accession>
<protein>
    <submittedName>
        <fullName evidence="3">Mediator complex subunit 30</fullName>
    </submittedName>
</protein>
<name>A0A915AB19_PARUN</name>
<evidence type="ECO:0000313" key="2">
    <source>
        <dbReference type="Proteomes" id="UP000887569"/>
    </source>
</evidence>